<dbReference type="GO" id="GO:0022625">
    <property type="term" value="C:cytosolic large ribosomal subunit"/>
    <property type="evidence" value="ECO:0007669"/>
    <property type="project" value="TreeGrafter"/>
</dbReference>
<dbReference type="Pfam" id="PF00831">
    <property type="entry name" value="Ribosomal_L29"/>
    <property type="match status" value="1"/>
</dbReference>
<dbReference type="PROSITE" id="PS00579">
    <property type="entry name" value="RIBOSOMAL_L29"/>
    <property type="match status" value="1"/>
</dbReference>
<evidence type="ECO:0000313" key="8">
    <source>
        <dbReference type="Proteomes" id="UP000177701"/>
    </source>
</evidence>
<evidence type="ECO:0000256" key="4">
    <source>
        <dbReference type="ARBA" id="ARBA00035204"/>
    </source>
</evidence>
<evidence type="ECO:0000256" key="6">
    <source>
        <dbReference type="SAM" id="Coils"/>
    </source>
</evidence>
<dbReference type="CDD" id="cd00427">
    <property type="entry name" value="Ribosomal_L29_HIP"/>
    <property type="match status" value="1"/>
</dbReference>
<dbReference type="InterPro" id="IPR001854">
    <property type="entry name" value="Ribosomal_uL29"/>
</dbReference>
<dbReference type="AlphaFoldDB" id="A0A1F5AGG6"/>
<dbReference type="HAMAP" id="MF_00374">
    <property type="entry name" value="Ribosomal_uL29"/>
    <property type="match status" value="1"/>
</dbReference>
<evidence type="ECO:0000256" key="5">
    <source>
        <dbReference type="HAMAP-Rule" id="MF_00374"/>
    </source>
</evidence>
<dbReference type="NCBIfam" id="TIGR00012">
    <property type="entry name" value="L29"/>
    <property type="match status" value="1"/>
</dbReference>
<evidence type="ECO:0000313" key="7">
    <source>
        <dbReference type="EMBL" id="OGD17508.1"/>
    </source>
</evidence>
<reference evidence="7 8" key="1">
    <citation type="journal article" date="2016" name="Nat. Commun.">
        <title>Thousands of microbial genomes shed light on interconnected biogeochemical processes in an aquifer system.</title>
        <authorList>
            <person name="Anantharaman K."/>
            <person name="Brown C.T."/>
            <person name="Hug L.A."/>
            <person name="Sharon I."/>
            <person name="Castelle C.J."/>
            <person name="Probst A.J."/>
            <person name="Thomas B.C."/>
            <person name="Singh A."/>
            <person name="Wilkins M.J."/>
            <person name="Karaoz U."/>
            <person name="Brodie E.L."/>
            <person name="Williams K.H."/>
            <person name="Hubbard S.S."/>
            <person name="Banfield J.F."/>
        </authorList>
    </citation>
    <scope>NUCLEOTIDE SEQUENCE [LARGE SCALE GENOMIC DNA]</scope>
</reference>
<keyword evidence="6" id="KW-0175">Coiled coil</keyword>
<sequence>MKASELRDLSLEELQKKLTDFKDELFSLRFQVVTGQLGNSMRIKEVRHNIARAKTILREIELEKNKVN</sequence>
<organism evidence="7 8">
    <name type="scientific">Candidatus Sediminicultor quintus</name>
    <dbReference type="NCBI Taxonomy" id="1797291"/>
    <lineage>
        <taxon>Bacteria</taxon>
        <taxon>Pseudomonadati</taxon>
        <taxon>Atribacterota</taxon>
        <taxon>Candidatus Phoenicimicrobiia</taxon>
        <taxon>Candidatus Pheonicimicrobiales</taxon>
        <taxon>Candidatus Phoenicimicrobiaceae</taxon>
        <taxon>Candidatus Sediminicultor</taxon>
    </lineage>
</organism>
<dbReference type="GO" id="GO:0006412">
    <property type="term" value="P:translation"/>
    <property type="evidence" value="ECO:0007669"/>
    <property type="project" value="UniProtKB-UniRule"/>
</dbReference>
<accession>A0A1F5AGG6</accession>
<keyword evidence="3 5" id="KW-0687">Ribonucleoprotein</keyword>
<dbReference type="PANTHER" id="PTHR10916:SF0">
    <property type="entry name" value="LARGE RIBOSOMAL SUBUNIT PROTEIN UL29C"/>
    <property type="match status" value="1"/>
</dbReference>
<dbReference type="EMBL" id="MEYH01000003">
    <property type="protein sequence ID" value="OGD17508.1"/>
    <property type="molecule type" value="Genomic_DNA"/>
</dbReference>
<dbReference type="GO" id="GO:0003735">
    <property type="term" value="F:structural constituent of ribosome"/>
    <property type="evidence" value="ECO:0007669"/>
    <property type="project" value="InterPro"/>
</dbReference>
<dbReference type="FunFam" id="1.10.287.310:FF:000001">
    <property type="entry name" value="50S ribosomal protein L29"/>
    <property type="match status" value="1"/>
</dbReference>
<feature type="coiled-coil region" evidence="6">
    <location>
        <begin position="11"/>
        <end position="63"/>
    </location>
</feature>
<evidence type="ECO:0000256" key="2">
    <source>
        <dbReference type="ARBA" id="ARBA00022980"/>
    </source>
</evidence>
<dbReference type="InterPro" id="IPR018254">
    <property type="entry name" value="Ribosomal_uL29_CS"/>
</dbReference>
<comment type="similarity">
    <text evidence="1 5">Belongs to the universal ribosomal protein uL29 family.</text>
</comment>
<keyword evidence="2 5" id="KW-0689">Ribosomal protein</keyword>
<evidence type="ECO:0000256" key="3">
    <source>
        <dbReference type="ARBA" id="ARBA00023274"/>
    </source>
</evidence>
<evidence type="ECO:0000256" key="1">
    <source>
        <dbReference type="ARBA" id="ARBA00009254"/>
    </source>
</evidence>
<proteinExistence type="inferred from homology"/>
<dbReference type="InterPro" id="IPR036049">
    <property type="entry name" value="Ribosomal_uL29_sf"/>
</dbReference>
<dbReference type="Proteomes" id="UP000177701">
    <property type="component" value="Unassembled WGS sequence"/>
</dbReference>
<dbReference type="Gene3D" id="1.10.287.310">
    <property type="match status" value="1"/>
</dbReference>
<comment type="caution">
    <text evidence="7">The sequence shown here is derived from an EMBL/GenBank/DDBJ whole genome shotgun (WGS) entry which is preliminary data.</text>
</comment>
<dbReference type="InterPro" id="IPR050063">
    <property type="entry name" value="Ribosomal_protein_uL29"/>
</dbReference>
<protein>
    <recommendedName>
        <fullName evidence="4 5">Large ribosomal subunit protein uL29</fullName>
    </recommendedName>
</protein>
<dbReference type="PANTHER" id="PTHR10916">
    <property type="entry name" value="60S RIBOSOMAL PROTEIN L35/50S RIBOSOMAL PROTEIN L29"/>
    <property type="match status" value="1"/>
</dbReference>
<name>A0A1F5AGG6_9BACT</name>
<dbReference type="STRING" id="1797291.A2V47_08285"/>
<dbReference type="SUPFAM" id="SSF46561">
    <property type="entry name" value="Ribosomal protein L29 (L29p)"/>
    <property type="match status" value="1"/>
</dbReference>
<gene>
    <name evidence="5" type="primary">rpmC</name>
    <name evidence="7" type="ORF">A2V47_08285</name>
</gene>